<keyword evidence="1" id="KW-0812">Transmembrane</keyword>
<reference evidence="2" key="1">
    <citation type="submission" date="2020-11" db="EMBL/GenBank/DDBJ databases">
        <authorList>
            <person name="Tran Van P."/>
        </authorList>
    </citation>
    <scope>NUCLEOTIDE SEQUENCE</scope>
</reference>
<dbReference type="InterPro" id="IPR040350">
    <property type="entry name" value="TMEM272"/>
</dbReference>
<name>A0A7R9Q3B3_9ACAR</name>
<sequence>MLAEPVPTRESKLDVEKVVWVVVLFSTVTIPFLMTLIALIHIDDCPHQSYIPIVILMSGVSMSLSNIINTADKYSPPKQSSYKRRKRIVGALNLITNCFTAATFIAGGIGVYGKGQPSYDKSSPDYCNPTLYKPLKYVSNANTTDTSLKTGKTLLEMVTTYV</sequence>
<feature type="transmembrane region" description="Helical" evidence="1">
    <location>
        <begin position="88"/>
        <end position="112"/>
    </location>
</feature>
<dbReference type="AlphaFoldDB" id="A0A7R9Q3B3"/>
<feature type="transmembrane region" description="Helical" evidence="1">
    <location>
        <begin position="18"/>
        <end position="42"/>
    </location>
</feature>
<evidence type="ECO:0000313" key="2">
    <source>
        <dbReference type="EMBL" id="CAD7630789.1"/>
    </source>
</evidence>
<proteinExistence type="predicted"/>
<gene>
    <name evidence="2" type="ORF">OSB1V03_LOCUS11201</name>
</gene>
<keyword evidence="1" id="KW-0472">Membrane</keyword>
<dbReference type="EMBL" id="OC863123">
    <property type="protein sequence ID" value="CAD7630789.1"/>
    <property type="molecule type" value="Genomic_DNA"/>
</dbReference>
<feature type="transmembrane region" description="Helical" evidence="1">
    <location>
        <begin position="48"/>
        <end position="68"/>
    </location>
</feature>
<evidence type="ECO:0000256" key="1">
    <source>
        <dbReference type="SAM" id="Phobius"/>
    </source>
</evidence>
<dbReference type="Proteomes" id="UP000759131">
    <property type="component" value="Unassembled WGS sequence"/>
</dbReference>
<dbReference type="PANTHER" id="PTHR33444">
    <property type="entry name" value="SI:DKEY-19B23.12-RELATED"/>
    <property type="match status" value="1"/>
</dbReference>
<keyword evidence="3" id="KW-1185">Reference proteome</keyword>
<dbReference type="PANTHER" id="PTHR33444:SF2">
    <property type="entry name" value="MARVEL DOMAIN-CONTAINING PROTEIN"/>
    <property type="match status" value="1"/>
</dbReference>
<organism evidence="2">
    <name type="scientific">Medioppia subpectinata</name>
    <dbReference type="NCBI Taxonomy" id="1979941"/>
    <lineage>
        <taxon>Eukaryota</taxon>
        <taxon>Metazoa</taxon>
        <taxon>Ecdysozoa</taxon>
        <taxon>Arthropoda</taxon>
        <taxon>Chelicerata</taxon>
        <taxon>Arachnida</taxon>
        <taxon>Acari</taxon>
        <taxon>Acariformes</taxon>
        <taxon>Sarcoptiformes</taxon>
        <taxon>Oribatida</taxon>
        <taxon>Brachypylina</taxon>
        <taxon>Oppioidea</taxon>
        <taxon>Oppiidae</taxon>
        <taxon>Medioppia</taxon>
    </lineage>
</organism>
<accession>A0A7R9Q3B3</accession>
<evidence type="ECO:0000313" key="3">
    <source>
        <dbReference type="Proteomes" id="UP000759131"/>
    </source>
</evidence>
<protein>
    <submittedName>
        <fullName evidence="2">Uncharacterized protein</fullName>
    </submittedName>
</protein>
<dbReference type="EMBL" id="CAJPIZ010008548">
    <property type="protein sequence ID" value="CAG2111219.1"/>
    <property type="molecule type" value="Genomic_DNA"/>
</dbReference>
<keyword evidence="1" id="KW-1133">Transmembrane helix</keyword>
<dbReference type="OrthoDB" id="6157510at2759"/>